<dbReference type="KEGG" id="hpar:AL518_06060"/>
<proteinExistence type="predicted"/>
<evidence type="ECO:0000256" key="5">
    <source>
        <dbReference type="PIRSR" id="PIRSR000699-1"/>
    </source>
</evidence>
<evidence type="ECO:0000313" key="8">
    <source>
        <dbReference type="EMBL" id="PAV96304.1"/>
    </source>
</evidence>
<dbReference type="Gene3D" id="1.20.58.80">
    <property type="entry name" value="Phosphotransferase system, lactose/cellobiose-type IIA subunit"/>
    <property type="match status" value="1"/>
</dbReference>
<dbReference type="PANTHER" id="PTHR34382">
    <property type="entry name" value="PTS SYSTEM N,N'-DIACETYLCHITOBIOSE-SPECIFIC EIIA COMPONENT"/>
    <property type="match status" value="1"/>
</dbReference>
<sequence length="114" mass="12593">MDFEQTIMELLVHSGSARSSALMALQRARAGDFVGAQEMMDESRAATREAHGIQTTLIGMDEGCGKLQINLITVHAQDHLMNAMVIQDLAGDMIELYRRLPEESAMQDQEESLA</sequence>
<dbReference type="PANTHER" id="PTHR34382:SF7">
    <property type="entry name" value="PTS SYSTEM N,N'-DIACETYLCHITOBIOSE-SPECIFIC EIIA COMPONENT"/>
    <property type="match status" value="1"/>
</dbReference>
<reference evidence="8 9" key="1">
    <citation type="submission" date="2017-08" db="EMBL/GenBank/DDBJ databases">
        <title>Draft Genome Sequence of Hafnia alvei CITHA-6 Isolated from Raw Bovine Milk.</title>
        <authorList>
            <person name="Culligan E.P."/>
            <person name="Mcsweeney A."/>
            <person name="O'Doherty C."/>
            <person name="Gleeson E."/>
            <person name="O'Riordan D."/>
            <person name="Sleator R.D."/>
        </authorList>
    </citation>
    <scope>NUCLEOTIDE SEQUENCE [LARGE SCALE GENOMIC DNA]</scope>
    <source>
        <strain evidence="8 9">CITHA-6</strain>
    </source>
</reference>
<keyword evidence="4" id="KW-0598">Phosphotransferase system</keyword>
<feature type="active site" description="Tele-phosphohistidine intermediate" evidence="5">
    <location>
        <position position="75"/>
    </location>
</feature>
<dbReference type="Pfam" id="PF02255">
    <property type="entry name" value="PTS_IIA"/>
    <property type="match status" value="1"/>
</dbReference>
<dbReference type="PROSITE" id="PS51095">
    <property type="entry name" value="PTS_EIIA_TYPE_3"/>
    <property type="match status" value="1"/>
</dbReference>
<name>A0A2A2MCR1_9GAMM</name>
<keyword evidence="2" id="KW-0762">Sugar transport</keyword>
<dbReference type="RefSeq" id="WP_008815489.1">
    <property type="nucleotide sequence ID" value="NZ_CALECD010000046.1"/>
</dbReference>
<keyword evidence="1" id="KW-0813">Transport</keyword>
<protein>
    <submittedName>
        <fullName evidence="8">PTS lactose/cellobiose transporter subunit IIA</fullName>
    </submittedName>
</protein>
<evidence type="ECO:0000256" key="6">
    <source>
        <dbReference type="PIRSR" id="PIRSR000699-2"/>
    </source>
</evidence>
<gene>
    <name evidence="8" type="ORF">CJD50_11390</name>
</gene>
<feature type="binding site" evidence="6">
    <location>
        <position position="78"/>
    </location>
    <ligand>
        <name>Mg(2+)</name>
        <dbReference type="ChEBI" id="CHEBI:18420"/>
        <note>ligand shared between all trimeric partners</note>
    </ligand>
</feature>
<evidence type="ECO:0000256" key="1">
    <source>
        <dbReference type="ARBA" id="ARBA00022448"/>
    </source>
</evidence>
<dbReference type="SUPFAM" id="SSF46973">
    <property type="entry name" value="Enzyme IIa from lactose specific PTS, IIa-lac"/>
    <property type="match status" value="1"/>
</dbReference>
<keyword evidence="6" id="KW-0479">Metal-binding</keyword>
<evidence type="ECO:0000256" key="2">
    <source>
        <dbReference type="ARBA" id="ARBA00022597"/>
    </source>
</evidence>
<evidence type="ECO:0000256" key="7">
    <source>
        <dbReference type="PROSITE-ProRule" id="PRU00418"/>
    </source>
</evidence>
<dbReference type="EMBL" id="NQMS01000004">
    <property type="protein sequence ID" value="PAV96304.1"/>
    <property type="molecule type" value="Genomic_DNA"/>
</dbReference>
<comment type="cofactor">
    <cofactor evidence="6">
        <name>Mg(2+)</name>
        <dbReference type="ChEBI" id="CHEBI:18420"/>
    </cofactor>
    <text evidence="6">Binds 1 Mg(2+) ion per trimer.</text>
</comment>
<dbReference type="GeneID" id="69640423"/>
<dbReference type="AlphaFoldDB" id="A0A2A2MCR1"/>
<dbReference type="GO" id="GO:0046872">
    <property type="term" value="F:metal ion binding"/>
    <property type="evidence" value="ECO:0007669"/>
    <property type="project" value="UniProtKB-KW"/>
</dbReference>
<dbReference type="InterPro" id="IPR003188">
    <property type="entry name" value="PTS_IIA_lac/cel"/>
</dbReference>
<comment type="caution">
    <text evidence="8">The sequence shown here is derived from an EMBL/GenBank/DDBJ whole genome shotgun (WGS) entry which is preliminary data.</text>
</comment>
<keyword evidence="3" id="KW-0808">Transferase</keyword>
<dbReference type="GO" id="GO:0009401">
    <property type="term" value="P:phosphoenolpyruvate-dependent sugar phosphotransferase system"/>
    <property type="evidence" value="ECO:0007669"/>
    <property type="project" value="UniProtKB-KW"/>
</dbReference>
<keyword evidence="6" id="KW-0460">Magnesium</keyword>
<accession>A0A2A2MCR1</accession>
<evidence type="ECO:0000256" key="4">
    <source>
        <dbReference type="ARBA" id="ARBA00022683"/>
    </source>
</evidence>
<keyword evidence="9" id="KW-1185">Reference proteome</keyword>
<dbReference type="Proteomes" id="UP000218796">
    <property type="component" value="Unassembled WGS sequence"/>
</dbReference>
<evidence type="ECO:0000256" key="3">
    <source>
        <dbReference type="ARBA" id="ARBA00022679"/>
    </source>
</evidence>
<feature type="modified residue" description="Phosphohistidine; by HPr" evidence="7">
    <location>
        <position position="75"/>
    </location>
</feature>
<organism evidence="8 9">
    <name type="scientific">Hafnia paralvei</name>
    <dbReference type="NCBI Taxonomy" id="546367"/>
    <lineage>
        <taxon>Bacteria</taxon>
        <taxon>Pseudomonadati</taxon>
        <taxon>Pseudomonadota</taxon>
        <taxon>Gammaproteobacteria</taxon>
        <taxon>Enterobacterales</taxon>
        <taxon>Hafniaceae</taxon>
        <taxon>Hafnia</taxon>
    </lineage>
</organism>
<dbReference type="InterPro" id="IPR036542">
    <property type="entry name" value="PTS_IIA_lac/cel_sf"/>
</dbReference>
<dbReference type="OrthoDB" id="350602at2"/>
<evidence type="ECO:0000313" key="9">
    <source>
        <dbReference type="Proteomes" id="UP000218796"/>
    </source>
</evidence>
<dbReference type="PIRSF" id="PIRSF000699">
    <property type="entry name" value="PTS_IILac_III"/>
    <property type="match status" value="1"/>
</dbReference>
<dbReference type="GO" id="GO:0016740">
    <property type="term" value="F:transferase activity"/>
    <property type="evidence" value="ECO:0007669"/>
    <property type="project" value="UniProtKB-KW"/>
</dbReference>